<evidence type="ECO:0000313" key="3">
    <source>
        <dbReference type="Proteomes" id="UP000688137"/>
    </source>
</evidence>
<feature type="region of interest" description="Disordered" evidence="1">
    <location>
        <begin position="116"/>
        <end position="136"/>
    </location>
</feature>
<protein>
    <submittedName>
        <fullName evidence="2">Uncharacterized protein</fullName>
    </submittedName>
</protein>
<accession>A0A8S1KDQ1</accession>
<organism evidence="2 3">
    <name type="scientific">Paramecium primaurelia</name>
    <dbReference type="NCBI Taxonomy" id="5886"/>
    <lineage>
        <taxon>Eukaryota</taxon>
        <taxon>Sar</taxon>
        <taxon>Alveolata</taxon>
        <taxon>Ciliophora</taxon>
        <taxon>Intramacronucleata</taxon>
        <taxon>Oligohymenophorea</taxon>
        <taxon>Peniculida</taxon>
        <taxon>Parameciidae</taxon>
        <taxon>Paramecium</taxon>
    </lineage>
</organism>
<name>A0A8S1KDQ1_PARPR</name>
<reference evidence="2" key="1">
    <citation type="submission" date="2021-01" db="EMBL/GenBank/DDBJ databases">
        <authorList>
            <consortium name="Genoscope - CEA"/>
            <person name="William W."/>
        </authorList>
    </citation>
    <scope>NUCLEOTIDE SEQUENCE</scope>
</reference>
<dbReference type="Proteomes" id="UP000688137">
    <property type="component" value="Unassembled WGS sequence"/>
</dbReference>
<dbReference type="EMBL" id="CAJJDM010000019">
    <property type="protein sequence ID" value="CAD8053850.1"/>
    <property type="molecule type" value="Genomic_DNA"/>
</dbReference>
<sequence>MNNQIGLNRNYNKDVELALYKIKIDLEYSKISHKFGFVNKISPVTLENYNQYHIYNKLFRNEQQRKSIQARVQTIDPKTTKYYINNSTKFFDFLKHKVQHTIKGKHYIMYLGQMPLSSRSKTPPQKTQSNQKSQTIFYQESRTEKLRFSNVQSEQKTCIEIQKACQVQQKEQKELKGIYKKLRIWSTKQYDINLMRPQKKPQIYE</sequence>
<proteinExistence type="predicted"/>
<keyword evidence="3" id="KW-1185">Reference proteome</keyword>
<comment type="caution">
    <text evidence="2">The sequence shown here is derived from an EMBL/GenBank/DDBJ whole genome shotgun (WGS) entry which is preliminary data.</text>
</comment>
<gene>
    <name evidence="2" type="ORF">PPRIM_AZ9-3.1.T0210131</name>
</gene>
<evidence type="ECO:0000256" key="1">
    <source>
        <dbReference type="SAM" id="MobiDB-lite"/>
    </source>
</evidence>
<evidence type="ECO:0000313" key="2">
    <source>
        <dbReference type="EMBL" id="CAD8053850.1"/>
    </source>
</evidence>
<dbReference type="AlphaFoldDB" id="A0A8S1KDQ1"/>